<organism evidence="3 4">
    <name type="scientific">Xanthocytophaga flava</name>
    <dbReference type="NCBI Taxonomy" id="3048013"/>
    <lineage>
        <taxon>Bacteria</taxon>
        <taxon>Pseudomonadati</taxon>
        <taxon>Bacteroidota</taxon>
        <taxon>Cytophagia</taxon>
        <taxon>Cytophagales</taxon>
        <taxon>Rhodocytophagaceae</taxon>
        <taxon>Xanthocytophaga</taxon>
    </lineage>
</organism>
<evidence type="ECO:0000313" key="3">
    <source>
        <dbReference type="EMBL" id="MDJ1491623.1"/>
    </source>
</evidence>
<accession>A0ABT7CD50</accession>
<evidence type="ECO:0000259" key="2">
    <source>
        <dbReference type="Pfam" id="PF18962"/>
    </source>
</evidence>
<dbReference type="InterPro" id="IPR003531">
    <property type="entry name" value="Hempt_rcpt_S_F1_CS"/>
</dbReference>
<dbReference type="PROSITE" id="PS01355">
    <property type="entry name" value="HEMATOPO_REC_S_F1"/>
    <property type="match status" value="1"/>
</dbReference>
<gene>
    <name evidence="3" type="ORF">QNI19_01695</name>
</gene>
<dbReference type="RefSeq" id="WP_313991475.1">
    <property type="nucleotide sequence ID" value="NZ_JASJOT010000001.1"/>
</dbReference>
<dbReference type="NCBIfam" id="TIGR04183">
    <property type="entry name" value="Por_Secre_tail"/>
    <property type="match status" value="1"/>
</dbReference>
<feature type="signal peptide" evidence="1">
    <location>
        <begin position="1"/>
        <end position="23"/>
    </location>
</feature>
<evidence type="ECO:0000313" key="4">
    <source>
        <dbReference type="Proteomes" id="UP001228581"/>
    </source>
</evidence>
<sequence length="1466" mass="155081">MKKSILFLLMVLGGLLADFSASGQAPKITSPAVNNGGIANNIDPYNWSVVGQYNRTGVRRIRIAVFGASSDYTDINNAVYLTSRSVASPASGATYTFTISDLVLEDPFDSPYRVIVYTTTSTAANPTYDQSSYIFVNLVAPTPANPLIVTPTNNSTVTLCQDLTITVNGNYTGARRLSYKVYPTATPSAPIVDSNTDGTDVGFANASEAKTNYDLPAIPLASLTPNTPYTIEVSTFDPLDNQIGSTTSSTFTTGGTINNTPVITSPINGETNVSVDPTININAFTGCGTLTSADITIDKGSASSPADWAGSDSQSQILSGTGPFSWSPTTTLAFGTSYQVRVRFIVGGTPYVTIHTFTTVSVVATITSPLNNATNTPTCNLSVNVAAISPAPINGKEYRLQLRYKLASASNYSGLQTTFTPIDGDAANFGPYTVAIPVSGSLTPNTAYDIEAQYQVDLSGTNTWSSYGNPYTVRITTGLGTPNNPVITAPIANATNVSINPTVSVNAYPGCGTLTSTTFELDTVSSFNSSAKQTNTQPAGNGPFTWSPNTLAYGTTYYLRVKFIRGAIEEGSTTISFTTEPLVLATPLLVSPADESTLDLCSDVVVTVNANSISARSLVFKVFPIGPGPTVFEQTYNFADGTAATTPFTITLARTLFSDNTHYLVELTTRTGANNSGILVGQSYNDWFTGVNQSGTVANTPVITSPADGATINTVTPTIVIQSPFAGCTLNSVLYEILDGTVGNTVVASQSYTTATYNWTVPSFLTAGNTYRARVTYTTANGTFSDVNTFTITPTPGVSIQSPLSLTGLNPCGFPVIVNAYPGANTIKVEYRQKPAGSFGTAFYSTPSGSDYTFSFDNTQLLANTNYEIRLTAGNSTGGSFTAITGSATLFDFSTGGVGGTLEPTLSSPLDGATGVSVTPTITFAPYQGDCGTVTNYSIEIVPVGGSGDWSTRAGYYYATSTNPSFAIPNGILAAGTTYKIRIATAVSLNGANIGYFGNYDGTDSDPGIYTFTTVNPLETYLELVTSTSNVVGGETYLNSLNQTLQVLAVSGATQYEIQLSKDSTFTSTINYSATSSTNVFSFISYAGTLESGDKYYIRARVSAPSVGAWTSASNVKHVYNSLYPSGADSPVGNIGANTTKLRGWHVKNATSMFFQIATDAAFTNLVDAHGPYGPISTDPAGGGIAYERYSYKKWVGSTLTTVDASTINTNFQAYTILGEYDYVRYLKPGQTYYLRVKNARTTANGTYLQTGYWGWTQSFTVPAYTRTNTISMVGSLTNMSVKPTIYFTTSPANVFNVTSYQMQIATDAAFSNVVVDRIPATLPIVDLTPALNYNTTYYIRVRSQATNDPVGPTNWSAWSATTTFKTTTAPAGRVAAATTSLSGDEESQSVAYPNPFNSTVSVTLKAQYAAVTVSLVDQTGKVVDQTQATGGNTVVLGKRSSQGLYLIRIADQTGVKETIKVVKQY</sequence>
<feature type="domain" description="Secretion system C-terminal sorting" evidence="2">
    <location>
        <begin position="1393"/>
        <end position="1457"/>
    </location>
</feature>
<dbReference type="Proteomes" id="UP001228581">
    <property type="component" value="Unassembled WGS sequence"/>
</dbReference>
<proteinExistence type="predicted"/>
<keyword evidence="4" id="KW-1185">Reference proteome</keyword>
<feature type="chain" id="PRO_5046469632" evidence="1">
    <location>
        <begin position="24"/>
        <end position="1466"/>
    </location>
</feature>
<dbReference type="Pfam" id="PF18962">
    <property type="entry name" value="Por_Secre_tail"/>
    <property type="match status" value="1"/>
</dbReference>
<name>A0ABT7CD50_9BACT</name>
<comment type="caution">
    <text evidence="3">The sequence shown here is derived from an EMBL/GenBank/DDBJ whole genome shotgun (WGS) entry which is preliminary data.</text>
</comment>
<dbReference type="InterPro" id="IPR026444">
    <property type="entry name" value="Secre_tail"/>
</dbReference>
<keyword evidence="1" id="KW-0732">Signal</keyword>
<evidence type="ECO:0000256" key="1">
    <source>
        <dbReference type="SAM" id="SignalP"/>
    </source>
</evidence>
<dbReference type="InterPro" id="IPR013783">
    <property type="entry name" value="Ig-like_fold"/>
</dbReference>
<reference evidence="3 4" key="1">
    <citation type="submission" date="2023-05" db="EMBL/GenBank/DDBJ databases">
        <authorList>
            <person name="Zhang X."/>
        </authorList>
    </citation>
    <scope>NUCLEOTIDE SEQUENCE [LARGE SCALE GENOMIC DNA]</scope>
    <source>
        <strain evidence="3 4">DM2B3-1</strain>
    </source>
</reference>
<dbReference type="EMBL" id="JASJOT010000001">
    <property type="protein sequence ID" value="MDJ1491623.1"/>
    <property type="molecule type" value="Genomic_DNA"/>
</dbReference>
<dbReference type="Gene3D" id="2.60.40.10">
    <property type="entry name" value="Immunoglobulins"/>
    <property type="match status" value="3"/>
</dbReference>
<protein>
    <submittedName>
        <fullName evidence="3">T9SS type A sorting domain-containing protein</fullName>
    </submittedName>
</protein>